<evidence type="ECO:0000313" key="3">
    <source>
        <dbReference type="EMBL" id="KAK8758539.1"/>
    </source>
</evidence>
<keyword evidence="2" id="KW-0812">Transmembrane</keyword>
<keyword evidence="2" id="KW-0472">Membrane</keyword>
<reference evidence="3" key="2">
    <citation type="submission" date="2023-03" db="EMBL/GenBank/DDBJ databases">
        <authorList>
            <person name="Thuy-Boun P."/>
        </authorList>
    </citation>
    <scope>NUCLEOTIDE SEQUENCE</scope>
    <source>
        <strain evidence="3">F_SG_1</strain>
        <tissue evidence="3">Salivary glands</tissue>
    </source>
</reference>
<evidence type="ECO:0000313" key="4">
    <source>
        <dbReference type="EMBL" id="KAK8762973.1"/>
    </source>
</evidence>
<dbReference type="EMBL" id="JARKHS020029640">
    <property type="protein sequence ID" value="KAK8762973.1"/>
    <property type="molecule type" value="Genomic_DNA"/>
</dbReference>
<dbReference type="EMBL" id="JARKHS020034030">
    <property type="protein sequence ID" value="KAK8758539.1"/>
    <property type="molecule type" value="Genomic_DNA"/>
</dbReference>
<evidence type="ECO:0000313" key="5">
    <source>
        <dbReference type="Proteomes" id="UP001321473"/>
    </source>
</evidence>
<evidence type="ECO:0000256" key="2">
    <source>
        <dbReference type="SAM" id="Phobius"/>
    </source>
</evidence>
<keyword evidence="2" id="KW-1133">Transmembrane helix</keyword>
<dbReference type="Proteomes" id="UP001321473">
    <property type="component" value="Unassembled WGS sequence"/>
</dbReference>
<evidence type="ECO:0000256" key="1">
    <source>
        <dbReference type="SAM" id="MobiDB-lite"/>
    </source>
</evidence>
<comment type="caution">
    <text evidence="3">The sequence shown here is derived from an EMBL/GenBank/DDBJ whole genome shotgun (WGS) entry which is preliminary data.</text>
</comment>
<organism evidence="3 5">
    <name type="scientific">Amblyomma americanum</name>
    <name type="common">Lone star tick</name>
    <dbReference type="NCBI Taxonomy" id="6943"/>
    <lineage>
        <taxon>Eukaryota</taxon>
        <taxon>Metazoa</taxon>
        <taxon>Ecdysozoa</taxon>
        <taxon>Arthropoda</taxon>
        <taxon>Chelicerata</taxon>
        <taxon>Arachnida</taxon>
        <taxon>Acari</taxon>
        <taxon>Parasitiformes</taxon>
        <taxon>Ixodida</taxon>
        <taxon>Ixodoidea</taxon>
        <taxon>Ixodidae</taxon>
        <taxon>Amblyomminae</taxon>
        <taxon>Amblyomma</taxon>
    </lineage>
</organism>
<feature type="compositionally biased region" description="Low complexity" evidence="1">
    <location>
        <begin position="71"/>
        <end position="83"/>
    </location>
</feature>
<accession>A0AAQ4D7U9</accession>
<feature type="compositionally biased region" description="Low complexity" evidence="1">
    <location>
        <begin position="94"/>
        <end position="105"/>
    </location>
</feature>
<dbReference type="AlphaFoldDB" id="A0AAQ4D7U9"/>
<sequence>MERELQAQFNLPVVLVSRDGLYVILAVLGASILACACVLAYSFNNYNQLKRNAEEARKYIASRAKVADQQKSAAGRKGAASASVKQASMPALQGAGNANTRAANRSDNSTLQVANRTPFTEVPRRAEDAARSTASQSSSG</sequence>
<feature type="region of interest" description="Disordered" evidence="1">
    <location>
        <begin position="66"/>
        <end position="140"/>
    </location>
</feature>
<proteinExistence type="predicted"/>
<reference evidence="3 5" key="1">
    <citation type="journal article" date="2023" name="Arcadia Sci">
        <title>De novo assembly of a long-read Amblyomma americanum tick genome.</title>
        <authorList>
            <person name="Chou S."/>
            <person name="Poskanzer K.E."/>
            <person name="Rollins M."/>
            <person name="Thuy-Boun P.S."/>
        </authorList>
    </citation>
    <scope>NUCLEOTIDE SEQUENCE [LARGE SCALE GENOMIC DNA]</scope>
    <source>
        <strain evidence="3">F_SG_1</strain>
        <tissue evidence="3">Salivary glands</tissue>
    </source>
</reference>
<feature type="compositionally biased region" description="Polar residues" evidence="1">
    <location>
        <begin position="106"/>
        <end position="118"/>
    </location>
</feature>
<dbReference type="PROSITE" id="PS51257">
    <property type="entry name" value="PROKAR_LIPOPROTEIN"/>
    <property type="match status" value="1"/>
</dbReference>
<protein>
    <submittedName>
        <fullName evidence="3">Uncharacterized protein</fullName>
    </submittedName>
</protein>
<name>A0AAQ4D7U9_AMBAM</name>
<reference evidence="3" key="3">
    <citation type="submission" date="2024-02" db="EMBL/GenBank/DDBJ databases">
        <authorList>
            <person name="Mcdaniel E.A."/>
            <person name="Celebi F.M."/>
            <person name="Reiter T."/>
            <person name="Weiss E.C."/>
            <person name="Chou S."/>
        </authorList>
    </citation>
    <scope>NUCLEOTIDE SEQUENCE</scope>
    <source>
        <strain evidence="3">F_SG_1</strain>
        <tissue evidence="3">Salivary glands</tissue>
    </source>
</reference>
<gene>
    <name evidence="3" type="ORF">V5799_003829</name>
    <name evidence="4" type="ORF">V5799_034418</name>
</gene>
<feature type="transmembrane region" description="Helical" evidence="2">
    <location>
        <begin position="20"/>
        <end position="41"/>
    </location>
</feature>
<keyword evidence="5" id="KW-1185">Reference proteome</keyword>